<protein>
    <submittedName>
        <fullName evidence="1">RNA binding protein</fullName>
    </submittedName>
</protein>
<dbReference type="Proteomes" id="UP000516204">
    <property type="component" value="Segment"/>
</dbReference>
<evidence type="ECO:0000313" key="2">
    <source>
        <dbReference type="Proteomes" id="UP000516204"/>
    </source>
</evidence>
<dbReference type="KEGG" id="vg:77954839"/>
<keyword evidence="2" id="KW-1185">Reference proteome</keyword>
<sequence>MSRRARVTRVFVDSYRDPMSEVLSDFNGEVATVTLRSGRIFSGRLECVDGDNYEVRLHDDSLVGEFHRDEALALRVDEEATR</sequence>
<gene>
    <name evidence="1" type="primary">54</name>
    <name evidence="1" type="ORF">SEA_TWEETY19_54</name>
</gene>
<evidence type="ECO:0000313" key="1">
    <source>
        <dbReference type="EMBL" id="QNO12713.1"/>
    </source>
</evidence>
<dbReference type="RefSeq" id="YP_010678444.1">
    <property type="nucleotide sequence ID" value="NC_071035.1"/>
</dbReference>
<organism evidence="1 2">
    <name type="scientific">Arthrobacter phage Tweety19</name>
    <dbReference type="NCBI Taxonomy" id="2768133"/>
    <lineage>
        <taxon>Viruses</taxon>
        <taxon>Duplodnaviria</taxon>
        <taxon>Heunggongvirae</taxon>
        <taxon>Uroviricota</taxon>
        <taxon>Caudoviricetes</taxon>
        <taxon>Casidaviridae</taxon>
        <taxon>Galvastonvirus</taxon>
        <taxon>Galvastonvirus tweety19</taxon>
    </lineage>
</organism>
<name>A0A7G9W250_9CAUD</name>
<accession>A0A7G9W250</accession>
<dbReference type="EMBL" id="MT897906">
    <property type="protein sequence ID" value="QNO12713.1"/>
    <property type="molecule type" value="Genomic_DNA"/>
</dbReference>
<proteinExistence type="predicted"/>
<reference evidence="2" key="1">
    <citation type="submission" date="2020-08" db="EMBL/GenBank/DDBJ databases">
        <authorList>
            <person name="Hillin M.J."/>
            <person name="Beth T.W."/>
            <person name="Collman T.N."/>
            <person name="Davis R.E."/>
            <person name="Dobesh B.I."/>
            <person name="Johnson A.L."/>
            <person name="Lewis B.M."/>
            <person name="Suarez T.R."/>
            <person name="Villa E.C."/>
            <person name="Walker J.R."/>
            <person name="Labonte J.M."/>
            <person name="Butela K.A."/>
            <person name="Garlena R.A."/>
            <person name="Russell D.A."/>
            <person name="Pope W.H."/>
            <person name="Jacobs-Sera D."/>
            <person name="Hatfull G.F."/>
        </authorList>
    </citation>
    <scope>NUCLEOTIDE SEQUENCE [LARGE SCALE GENOMIC DNA]</scope>
</reference>
<dbReference type="GeneID" id="77954839"/>